<evidence type="ECO:0000256" key="3">
    <source>
        <dbReference type="ARBA" id="ARBA00023082"/>
    </source>
</evidence>
<name>A0A5C7AYR2_9BACT</name>
<keyword evidence="4" id="KW-0804">Transcription</keyword>
<evidence type="ECO:0000313" key="8">
    <source>
        <dbReference type="Proteomes" id="UP000321935"/>
    </source>
</evidence>
<protein>
    <submittedName>
        <fullName evidence="7">Sigma-70 family RNA polymerase sigma factor</fullName>
    </submittedName>
</protein>
<evidence type="ECO:0000256" key="1">
    <source>
        <dbReference type="ARBA" id="ARBA00010641"/>
    </source>
</evidence>
<proteinExistence type="inferred from homology"/>
<organism evidence="7 8">
    <name type="scientific">Algoriphagus aquimarinus</name>
    <dbReference type="NCBI Taxonomy" id="237018"/>
    <lineage>
        <taxon>Bacteria</taxon>
        <taxon>Pseudomonadati</taxon>
        <taxon>Bacteroidota</taxon>
        <taxon>Cytophagia</taxon>
        <taxon>Cytophagales</taxon>
        <taxon>Cyclobacteriaceae</taxon>
        <taxon>Algoriphagus</taxon>
    </lineage>
</organism>
<evidence type="ECO:0000256" key="2">
    <source>
        <dbReference type="ARBA" id="ARBA00023015"/>
    </source>
</evidence>
<dbReference type="GO" id="GO:0016987">
    <property type="term" value="F:sigma factor activity"/>
    <property type="evidence" value="ECO:0007669"/>
    <property type="project" value="UniProtKB-KW"/>
</dbReference>
<dbReference type="PANTHER" id="PTHR43133:SF46">
    <property type="entry name" value="RNA POLYMERASE SIGMA-70 FACTOR ECF SUBFAMILY"/>
    <property type="match status" value="1"/>
</dbReference>
<dbReference type="AlphaFoldDB" id="A0A5C7AYR2"/>
<dbReference type="GO" id="GO:0006352">
    <property type="term" value="P:DNA-templated transcription initiation"/>
    <property type="evidence" value="ECO:0007669"/>
    <property type="project" value="InterPro"/>
</dbReference>
<dbReference type="Pfam" id="PF08281">
    <property type="entry name" value="Sigma70_r4_2"/>
    <property type="match status" value="1"/>
</dbReference>
<dbReference type="Pfam" id="PF04542">
    <property type="entry name" value="Sigma70_r2"/>
    <property type="match status" value="1"/>
</dbReference>
<dbReference type="Proteomes" id="UP000321935">
    <property type="component" value="Unassembled WGS sequence"/>
</dbReference>
<dbReference type="InterPro" id="IPR013249">
    <property type="entry name" value="RNA_pol_sigma70_r4_t2"/>
</dbReference>
<dbReference type="Gene3D" id="1.10.1740.10">
    <property type="match status" value="1"/>
</dbReference>
<feature type="domain" description="RNA polymerase sigma factor 70 region 4 type 2" evidence="6">
    <location>
        <begin position="100"/>
        <end position="151"/>
    </location>
</feature>
<evidence type="ECO:0000259" key="5">
    <source>
        <dbReference type="Pfam" id="PF04542"/>
    </source>
</evidence>
<dbReference type="InterPro" id="IPR039425">
    <property type="entry name" value="RNA_pol_sigma-70-like"/>
</dbReference>
<comment type="caution">
    <text evidence="7">The sequence shown here is derived from an EMBL/GenBank/DDBJ whole genome shotgun (WGS) entry which is preliminary data.</text>
</comment>
<evidence type="ECO:0000313" key="7">
    <source>
        <dbReference type="EMBL" id="TXE12599.1"/>
    </source>
</evidence>
<keyword evidence="3" id="KW-0731">Sigma factor</keyword>
<dbReference type="Gene3D" id="1.10.10.10">
    <property type="entry name" value="Winged helix-like DNA-binding domain superfamily/Winged helix DNA-binding domain"/>
    <property type="match status" value="1"/>
</dbReference>
<dbReference type="GO" id="GO:0003677">
    <property type="term" value="F:DNA binding"/>
    <property type="evidence" value="ECO:0007669"/>
    <property type="project" value="InterPro"/>
</dbReference>
<evidence type="ECO:0000256" key="4">
    <source>
        <dbReference type="ARBA" id="ARBA00023163"/>
    </source>
</evidence>
<dbReference type="InterPro" id="IPR007627">
    <property type="entry name" value="RNA_pol_sigma70_r2"/>
</dbReference>
<reference evidence="7 8" key="1">
    <citation type="submission" date="2019-08" db="EMBL/GenBank/DDBJ databases">
        <title>Genomes sequence of Algoriphagus aquimarinus ACAM450.</title>
        <authorList>
            <person name="Bowman J.P."/>
        </authorList>
    </citation>
    <scope>NUCLEOTIDE SEQUENCE [LARGE SCALE GENOMIC DNA]</scope>
    <source>
        <strain evidence="7 8">ACAM 450</strain>
    </source>
</reference>
<comment type="similarity">
    <text evidence="1">Belongs to the sigma-70 factor family. ECF subfamily.</text>
</comment>
<dbReference type="PANTHER" id="PTHR43133">
    <property type="entry name" value="RNA POLYMERASE ECF-TYPE SIGMA FACTO"/>
    <property type="match status" value="1"/>
</dbReference>
<dbReference type="CDD" id="cd06171">
    <property type="entry name" value="Sigma70_r4"/>
    <property type="match status" value="1"/>
</dbReference>
<dbReference type="SUPFAM" id="SSF88946">
    <property type="entry name" value="Sigma2 domain of RNA polymerase sigma factors"/>
    <property type="match status" value="1"/>
</dbReference>
<keyword evidence="2" id="KW-0805">Transcription regulation</keyword>
<dbReference type="InterPro" id="IPR036388">
    <property type="entry name" value="WH-like_DNA-bd_sf"/>
</dbReference>
<evidence type="ECO:0000259" key="6">
    <source>
        <dbReference type="Pfam" id="PF08281"/>
    </source>
</evidence>
<gene>
    <name evidence="7" type="ORF">ESV85_08265</name>
</gene>
<feature type="domain" description="RNA polymerase sigma-70 region 2" evidence="5">
    <location>
        <begin position="14"/>
        <end position="74"/>
    </location>
</feature>
<sequence>MKSFFEAHIWPQRGRLYRLGYLWVRDRSLAEDMLQNVFEKSFVREDELRSHPNLMGWLVSSLKNEVLTHFRQTKKLDSLDGLEEMKVEESISEDTKDSIQQVMNLVKGLPLRQQEIFHLREVEGLSYEEITEHLDISLDQVKVNLHRARKSIRERMLNQKLTK</sequence>
<dbReference type="RefSeq" id="WP_146916504.1">
    <property type="nucleotide sequence ID" value="NZ_VORW01000003.1"/>
</dbReference>
<accession>A0A5C7AYR2</accession>
<dbReference type="InterPro" id="IPR013324">
    <property type="entry name" value="RNA_pol_sigma_r3/r4-like"/>
</dbReference>
<dbReference type="InterPro" id="IPR013325">
    <property type="entry name" value="RNA_pol_sigma_r2"/>
</dbReference>
<dbReference type="OrthoDB" id="795989at2"/>
<dbReference type="SUPFAM" id="SSF88659">
    <property type="entry name" value="Sigma3 and sigma4 domains of RNA polymerase sigma factors"/>
    <property type="match status" value="1"/>
</dbReference>
<dbReference type="InterPro" id="IPR014284">
    <property type="entry name" value="RNA_pol_sigma-70_dom"/>
</dbReference>
<dbReference type="EMBL" id="VORW01000003">
    <property type="protein sequence ID" value="TXE12599.1"/>
    <property type="molecule type" value="Genomic_DNA"/>
</dbReference>
<dbReference type="NCBIfam" id="TIGR02937">
    <property type="entry name" value="sigma70-ECF"/>
    <property type="match status" value="1"/>
</dbReference>